<name>A0ABY9PIW2_SERFO</name>
<evidence type="ECO:0000259" key="2">
    <source>
        <dbReference type="Pfam" id="PF06890"/>
    </source>
</evidence>
<evidence type="ECO:0000313" key="3">
    <source>
        <dbReference type="EMBL" id="WMT13346.1"/>
    </source>
</evidence>
<organism evidence="3 4">
    <name type="scientific">Serratia fonticola</name>
    <dbReference type="NCBI Taxonomy" id="47917"/>
    <lineage>
        <taxon>Bacteria</taxon>
        <taxon>Pseudomonadati</taxon>
        <taxon>Pseudomonadota</taxon>
        <taxon>Gammaproteobacteria</taxon>
        <taxon>Enterobacterales</taxon>
        <taxon>Yersiniaceae</taxon>
        <taxon>Serratia</taxon>
    </lineage>
</organism>
<feature type="region of interest" description="Disordered" evidence="1">
    <location>
        <begin position="177"/>
        <end position="198"/>
    </location>
</feature>
<dbReference type="EMBL" id="CP133586">
    <property type="protein sequence ID" value="WMT13346.1"/>
    <property type="molecule type" value="Genomic_DNA"/>
</dbReference>
<proteinExistence type="predicted"/>
<protein>
    <submittedName>
        <fullName evidence="3">Phage baseplate assembly protein</fullName>
    </submittedName>
</protein>
<feature type="compositionally biased region" description="Basic and acidic residues" evidence="1">
    <location>
        <begin position="185"/>
        <end position="198"/>
    </location>
</feature>
<evidence type="ECO:0000256" key="1">
    <source>
        <dbReference type="SAM" id="MobiDB-lite"/>
    </source>
</evidence>
<dbReference type="Proteomes" id="UP001235341">
    <property type="component" value="Chromosome"/>
</dbReference>
<dbReference type="Pfam" id="PF06890">
    <property type="entry name" value="Phage_Mu_Gp45"/>
    <property type="match status" value="1"/>
</dbReference>
<feature type="domain" description="Bacteriophage Mu Gp45 N-terminal" evidence="2">
    <location>
        <begin position="22"/>
        <end position="86"/>
    </location>
</feature>
<dbReference type="InterPro" id="IPR053861">
    <property type="entry name" value="Phage_Mu_Gp45_N"/>
</dbReference>
<accession>A0ABY9PIW2</accession>
<dbReference type="PIRSF" id="PIRSF012337">
    <property type="entry name" value="gp45"/>
    <property type="match status" value="1"/>
</dbReference>
<reference evidence="3 4" key="1">
    <citation type="submission" date="2023-08" db="EMBL/GenBank/DDBJ databases">
        <title>Complete Genome and Methylome dissection of Serratia fonticola NEB369.</title>
        <authorList>
            <person name="Fomenkov A."/>
            <person name="Roberts R.D."/>
        </authorList>
    </citation>
    <scope>NUCLEOTIDE SEQUENCE [LARGE SCALE GENOMIC DNA]</scope>
    <source>
        <strain evidence="3 4">NEB369</strain>
    </source>
</reference>
<sequence>MSDIPGQLRQLVRRVSMMLGVGRITAHGDAGGVQKVQYQTPMEVRDSTPRMAEFGFSSGLPVGTDVVIGFLGGDRSSAVIIASNNQQFRHSDLLAGETVIYNQWGMFIKLTEAGIEIEANSKPVTVSNATQVTINATEGVLMNTPIVKVTGDIIDNCESNTATLKQLRDAHNDHDHVVRNVQGGDENKTSEKPRDQVK</sequence>
<dbReference type="InterPro" id="IPR014462">
    <property type="entry name" value="Phage_Mu_Gp45"/>
</dbReference>
<evidence type="ECO:0000313" key="4">
    <source>
        <dbReference type="Proteomes" id="UP001235341"/>
    </source>
</evidence>
<keyword evidence="4" id="KW-1185">Reference proteome</keyword>
<dbReference type="RefSeq" id="WP_309205118.1">
    <property type="nucleotide sequence ID" value="NZ_CP133586.1"/>
</dbReference>
<gene>
    <name evidence="3" type="ORF">RFB13_19205</name>
</gene>